<keyword evidence="1" id="KW-1133">Transmembrane helix</keyword>
<protein>
    <recommendedName>
        <fullName evidence="4">Transmembrane protein</fullName>
    </recommendedName>
</protein>
<organism evidence="2 3">
    <name type="scientific">Aspergillus pseudocaelatus</name>
    <dbReference type="NCBI Taxonomy" id="1825620"/>
    <lineage>
        <taxon>Eukaryota</taxon>
        <taxon>Fungi</taxon>
        <taxon>Dikarya</taxon>
        <taxon>Ascomycota</taxon>
        <taxon>Pezizomycotina</taxon>
        <taxon>Eurotiomycetes</taxon>
        <taxon>Eurotiomycetidae</taxon>
        <taxon>Eurotiales</taxon>
        <taxon>Aspergillaceae</taxon>
        <taxon>Aspergillus</taxon>
        <taxon>Aspergillus subgen. Circumdati</taxon>
    </lineage>
</organism>
<dbReference type="Proteomes" id="UP000325395">
    <property type="component" value="Unassembled WGS sequence"/>
</dbReference>
<reference evidence="2 3" key="1">
    <citation type="submission" date="2019-04" db="EMBL/GenBank/DDBJ databases">
        <authorList>
            <consortium name="DOE Joint Genome Institute"/>
            <person name="Mondo S."/>
            <person name="Kjaerbolling I."/>
            <person name="Vesth T."/>
            <person name="Frisvad J.C."/>
            <person name="Nybo J.L."/>
            <person name="Theobald S."/>
            <person name="Kildgaard S."/>
            <person name="Isbrandt T."/>
            <person name="Kuo A."/>
            <person name="Sato A."/>
            <person name="Lyhne E.K."/>
            <person name="Kogle M.E."/>
            <person name="Wiebenga A."/>
            <person name="Kun R.S."/>
            <person name="Lubbers R.J."/>
            <person name="Makela M.R."/>
            <person name="Barry K."/>
            <person name="Chovatia M."/>
            <person name="Clum A."/>
            <person name="Daum C."/>
            <person name="Haridas S."/>
            <person name="He G."/>
            <person name="LaButti K."/>
            <person name="Lipzen A."/>
            <person name="Riley R."/>
            <person name="Salamov A."/>
            <person name="Simmons B.A."/>
            <person name="Magnuson J.K."/>
            <person name="Henrissat B."/>
            <person name="Mortensen U.H."/>
            <person name="Larsen T.O."/>
            <person name="Devries R.P."/>
            <person name="Grigoriev I.V."/>
            <person name="Machida M."/>
            <person name="Baker S.E."/>
            <person name="Andersen M.R."/>
            <person name="Cantor M.N."/>
            <person name="Hua S.X."/>
        </authorList>
    </citation>
    <scope>NUCLEOTIDE SEQUENCE [LARGE SCALE GENOMIC DNA]</scope>
    <source>
        <strain evidence="2 3">CBS 117616</strain>
    </source>
</reference>
<name>A0ABQ6WYL9_9EURO</name>
<sequence length="92" mass="10502">MFLSPKSVFDGPRSSKRPNHFTHCTTTMCKCCEDARGFKINSQNTMDDPMIVYAQMVKADLVGRKRSFVKDVINAYVWGALVLVFYNVFHSC</sequence>
<proteinExistence type="predicted"/>
<gene>
    <name evidence="2" type="ORF">BDV36DRAFT_245986</name>
</gene>
<evidence type="ECO:0000313" key="3">
    <source>
        <dbReference type="Proteomes" id="UP000325395"/>
    </source>
</evidence>
<evidence type="ECO:0000313" key="2">
    <source>
        <dbReference type="EMBL" id="KAE8422156.1"/>
    </source>
</evidence>
<keyword evidence="1" id="KW-0812">Transmembrane</keyword>
<evidence type="ECO:0000256" key="1">
    <source>
        <dbReference type="SAM" id="Phobius"/>
    </source>
</evidence>
<feature type="transmembrane region" description="Helical" evidence="1">
    <location>
        <begin position="72"/>
        <end position="89"/>
    </location>
</feature>
<keyword evidence="1" id="KW-0472">Membrane</keyword>
<dbReference type="EMBL" id="ML735696">
    <property type="protein sequence ID" value="KAE8422156.1"/>
    <property type="molecule type" value="Genomic_DNA"/>
</dbReference>
<evidence type="ECO:0008006" key="4">
    <source>
        <dbReference type="Google" id="ProtNLM"/>
    </source>
</evidence>
<accession>A0ABQ6WYL9</accession>
<keyword evidence="3" id="KW-1185">Reference proteome</keyword>